<evidence type="ECO:0008006" key="3">
    <source>
        <dbReference type="Google" id="ProtNLM"/>
    </source>
</evidence>
<dbReference type="Gene3D" id="3.40.50.410">
    <property type="entry name" value="von Willebrand factor, type A domain"/>
    <property type="match status" value="1"/>
</dbReference>
<dbReference type="Proteomes" id="UP001153069">
    <property type="component" value="Unassembled WGS sequence"/>
</dbReference>
<accession>A0A9N8HYP5</accession>
<sequence>MKGTLKSIRPRFLLRQRPPTNARAFFASQAQTGAWSSLSADEQAAWKTFHYDRDSWERRRPAPEWKQWERLTLEEKAAAMKGLKIHNQNEWDQAAPSFHGDIPPLSSLLLEDSDDDENDETANALVVAQETRLARQQQQQQQSNWLGQMAYTTIKGLAPVAGPLLRNAANHSRGALGLSLAGSLLESLPTIMDASSGVLDITGIDTLIYLDDSASMAGSNLREGQKALQSLEQRLKADDDQRFLPTRIVKFGIHPTILNPSEEDWNASLVNFAWDGSSGGTYMWKMIQDDIQARYRPAGGKLRIVVITDGYDNISPSPYNGVRGFDPLMQTLLQLGYDIEWNIIVVGNNSPGAMLQMHPELSTRDQELYKNLCEATGGHFLSLGARGWDEDDNQVANFLEAVEDSGFYDSEQDRRERQERYQIDARRGKADKFDWLPALSDKHDDKQ</sequence>
<evidence type="ECO:0000313" key="1">
    <source>
        <dbReference type="EMBL" id="CAB9530666.1"/>
    </source>
</evidence>
<dbReference type="InterPro" id="IPR036465">
    <property type="entry name" value="vWFA_dom_sf"/>
</dbReference>
<protein>
    <recommendedName>
        <fullName evidence="3">VWFA domain-containing protein</fullName>
    </recommendedName>
</protein>
<dbReference type="SUPFAM" id="SSF53300">
    <property type="entry name" value="vWA-like"/>
    <property type="match status" value="1"/>
</dbReference>
<organism evidence="1 2">
    <name type="scientific">Seminavis robusta</name>
    <dbReference type="NCBI Taxonomy" id="568900"/>
    <lineage>
        <taxon>Eukaryota</taxon>
        <taxon>Sar</taxon>
        <taxon>Stramenopiles</taxon>
        <taxon>Ochrophyta</taxon>
        <taxon>Bacillariophyta</taxon>
        <taxon>Bacillariophyceae</taxon>
        <taxon>Bacillariophycidae</taxon>
        <taxon>Naviculales</taxon>
        <taxon>Naviculaceae</taxon>
        <taxon>Seminavis</taxon>
    </lineage>
</organism>
<evidence type="ECO:0000313" key="2">
    <source>
        <dbReference type="Proteomes" id="UP001153069"/>
    </source>
</evidence>
<dbReference type="EMBL" id="CAICTM010002978">
    <property type="protein sequence ID" value="CAB9530666.1"/>
    <property type="molecule type" value="Genomic_DNA"/>
</dbReference>
<dbReference type="AlphaFoldDB" id="A0A9N8HYP5"/>
<keyword evidence="2" id="KW-1185">Reference proteome</keyword>
<gene>
    <name evidence="1" type="ORF">SEMRO_2980_G341500.1</name>
</gene>
<name>A0A9N8HYP5_9STRA</name>
<proteinExistence type="predicted"/>
<reference evidence="1" key="1">
    <citation type="submission" date="2020-06" db="EMBL/GenBank/DDBJ databases">
        <authorList>
            <consortium name="Plant Systems Biology data submission"/>
        </authorList>
    </citation>
    <scope>NUCLEOTIDE SEQUENCE</scope>
    <source>
        <strain evidence="1">D6</strain>
    </source>
</reference>
<dbReference type="OrthoDB" id="414447at2759"/>
<comment type="caution">
    <text evidence="1">The sequence shown here is derived from an EMBL/GenBank/DDBJ whole genome shotgun (WGS) entry which is preliminary data.</text>
</comment>
<dbReference type="CDD" id="cd00198">
    <property type="entry name" value="vWFA"/>
    <property type="match status" value="1"/>
</dbReference>